<dbReference type="PRINTS" id="PR02008">
    <property type="entry name" value="RCMTFAMILY"/>
</dbReference>
<dbReference type="InterPro" id="IPR029063">
    <property type="entry name" value="SAM-dependent_MTases_sf"/>
</dbReference>
<keyword evidence="6 7" id="KW-0694">RNA-binding</keyword>
<organism evidence="9 10">
    <name type="scientific">Catenisphaera adipataccumulans</name>
    <dbReference type="NCBI Taxonomy" id="700500"/>
    <lineage>
        <taxon>Bacteria</taxon>
        <taxon>Bacillati</taxon>
        <taxon>Bacillota</taxon>
        <taxon>Erysipelotrichia</taxon>
        <taxon>Erysipelotrichales</taxon>
        <taxon>Erysipelotrichaceae</taxon>
        <taxon>Catenisphaera</taxon>
    </lineage>
</organism>
<dbReference type="Pfam" id="PF01189">
    <property type="entry name" value="Methyltr_RsmB-F"/>
    <property type="match status" value="1"/>
</dbReference>
<dbReference type="SUPFAM" id="SSF53335">
    <property type="entry name" value="S-adenosyl-L-methionine-dependent methyltransferases"/>
    <property type="match status" value="1"/>
</dbReference>
<comment type="caution">
    <text evidence="9">The sequence shown here is derived from an EMBL/GenBank/DDBJ whole genome shotgun (WGS) entry which is preliminary data.</text>
</comment>
<evidence type="ECO:0000313" key="10">
    <source>
        <dbReference type="Proteomes" id="UP000539953"/>
    </source>
</evidence>
<dbReference type="PROSITE" id="PS51686">
    <property type="entry name" value="SAM_MT_RSMB_NOP"/>
    <property type="match status" value="1"/>
</dbReference>
<dbReference type="EMBL" id="JACHHK010000006">
    <property type="protein sequence ID" value="MBB5183556.1"/>
    <property type="molecule type" value="Genomic_DNA"/>
</dbReference>
<evidence type="ECO:0000256" key="2">
    <source>
        <dbReference type="ARBA" id="ARBA00022490"/>
    </source>
</evidence>
<evidence type="ECO:0000313" key="9">
    <source>
        <dbReference type="EMBL" id="MBB5183556.1"/>
    </source>
</evidence>
<evidence type="ECO:0000256" key="5">
    <source>
        <dbReference type="ARBA" id="ARBA00022691"/>
    </source>
</evidence>
<dbReference type="Pfam" id="PF17125">
    <property type="entry name" value="Methyltr_RsmF_N"/>
    <property type="match status" value="1"/>
</dbReference>
<dbReference type="InterPro" id="IPR001678">
    <property type="entry name" value="MeTrfase_RsmB-F_NOP2_dom"/>
</dbReference>
<proteinExistence type="inferred from homology"/>
<dbReference type="InterPro" id="IPR049560">
    <property type="entry name" value="MeTrfase_RsmB-F_NOP2_cat"/>
</dbReference>
<dbReference type="GO" id="GO:0001510">
    <property type="term" value="P:RNA methylation"/>
    <property type="evidence" value="ECO:0007669"/>
    <property type="project" value="InterPro"/>
</dbReference>
<evidence type="ECO:0000256" key="1">
    <source>
        <dbReference type="ARBA" id="ARBA00007494"/>
    </source>
</evidence>
<comment type="caution">
    <text evidence="7">Lacks conserved residue(s) required for the propagation of feature annotation.</text>
</comment>
<dbReference type="InterPro" id="IPR023267">
    <property type="entry name" value="RCMT"/>
</dbReference>
<dbReference type="InterPro" id="IPR027391">
    <property type="entry name" value="Nol1_Nop2_Fmu_2"/>
</dbReference>
<dbReference type="PANTHER" id="PTHR22807">
    <property type="entry name" value="NOP2 YEAST -RELATED NOL1/NOP2/FMU SUN DOMAIN-CONTAINING"/>
    <property type="match status" value="1"/>
</dbReference>
<sequence>MNEEFLERIRSYIPDEYDAFVKTLSQPMYRGLRIQTHKIDPETFFAHAGMRLQKAPFSDQIYYIDRPMGHTIGHIAGLFYLQEPSASSAVTALDVQPDDTVLDLCAAPGGKSTQIADRLTSGFLVSNEISRHRAMTLLSNMERMGVMNMAVTNLPPEKLCEKTAEAFDKVLVDAPCSGEGMMKKHAEAADWSLARVLTCADRQKEILKSAYRMLKKDGTMVYSTCTYAKEENEEVIRWFLAQYPDMKLVPVEASFGRPGFGLSECRRIFPMDGGEGHFVAKLVKTGGGIGRLPIVKSDRPDASARTFIKQQIGRLPAYFQVKGSAVFAMEHPFLKLPALRQGIYVGDVLKNRFEPAHAFYMNADWIDAYQMKAELNEEQADAFYHGMPVVLAHSKGFTAVCVNGYPIGYGKSDGRQIKNKLPKGLRLPPHSHIKKEFR</sequence>
<evidence type="ECO:0000256" key="3">
    <source>
        <dbReference type="ARBA" id="ARBA00022603"/>
    </source>
</evidence>
<evidence type="ECO:0000259" key="8">
    <source>
        <dbReference type="PROSITE" id="PS51686"/>
    </source>
</evidence>
<gene>
    <name evidence="9" type="ORF">HNQ47_001591</name>
</gene>
<feature type="binding site" evidence="7">
    <location>
        <position position="173"/>
    </location>
    <ligand>
        <name>S-adenosyl-L-methionine</name>
        <dbReference type="ChEBI" id="CHEBI:59789"/>
    </ligand>
</feature>
<keyword evidence="5 7" id="KW-0949">S-adenosyl-L-methionine</keyword>
<feature type="binding site" evidence="7">
    <location>
        <begin position="105"/>
        <end position="111"/>
    </location>
    <ligand>
        <name>S-adenosyl-L-methionine</name>
        <dbReference type="ChEBI" id="CHEBI:59789"/>
    </ligand>
</feature>
<dbReference type="PANTHER" id="PTHR22807:SF30">
    <property type="entry name" value="28S RRNA (CYTOSINE(4447)-C(5))-METHYLTRANSFERASE-RELATED"/>
    <property type="match status" value="1"/>
</dbReference>
<dbReference type="Pfam" id="PF13636">
    <property type="entry name" value="Methyltranf_PUA"/>
    <property type="match status" value="1"/>
</dbReference>
<dbReference type="GO" id="GO:0008173">
    <property type="term" value="F:RNA methyltransferase activity"/>
    <property type="evidence" value="ECO:0007669"/>
    <property type="project" value="InterPro"/>
</dbReference>
<comment type="similarity">
    <text evidence="1 7">Belongs to the class I-like SAM-binding methyltransferase superfamily. RsmB/NOP family.</text>
</comment>
<feature type="domain" description="SAM-dependent MTase RsmB/NOP-type" evidence="8">
    <location>
        <begin position="1"/>
        <end position="285"/>
    </location>
</feature>
<reference evidence="9 10" key="1">
    <citation type="submission" date="2020-08" db="EMBL/GenBank/DDBJ databases">
        <title>Genomic Encyclopedia of Type Strains, Phase IV (KMG-IV): sequencing the most valuable type-strain genomes for metagenomic binning, comparative biology and taxonomic classification.</title>
        <authorList>
            <person name="Goeker M."/>
        </authorList>
    </citation>
    <scope>NUCLEOTIDE SEQUENCE [LARGE SCALE GENOMIC DNA]</scope>
    <source>
        <strain evidence="9 10">DSM 25799</strain>
    </source>
</reference>
<dbReference type="PROSITE" id="PS01153">
    <property type="entry name" value="NOL1_NOP2_SUN"/>
    <property type="match status" value="1"/>
</dbReference>
<name>A0A7W8CY63_9FIRM</name>
<keyword evidence="4 7" id="KW-0808">Transferase</keyword>
<evidence type="ECO:0000256" key="6">
    <source>
        <dbReference type="ARBA" id="ARBA00022884"/>
    </source>
</evidence>
<keyword evidence="2" id="KW-0963">Cytoplasm</keyword>
<evidence type="ECO:0000256" key="4">
    <source>
        <dbReference type="ARBA" id="ARBA00022679"/>
    </source>
</evidence>
<evidence type="ECO:0000256" key="7">
    <source>
        <dbReference type="PROSITE-ProRule" id="PRU01023"/>
    </source>
</evidence>
<dbReference type="Pfam" id="PF17126">
    <property type="entry name" value="RsmF_methylt_CI"/>
    <property type="match status" value="1"/>
</dbReference>
<dbReference type="CDD" id="cd02440">
    <property type="entry name" value="AdoMet_MTases"/>
    <property type="match status" value="1"/>
</dbReference>
<protein>
    <submittedName>
        <fullName evidence="9">NOL1/NOP2/sun family putative RNA methylase</fullName>
    </submittedName>
</protein>
<dbReference type="Gene3D" id="3.40.50.150">
    <property type="entry name" value="Vaccinia Virus protein VP39"/>
    <property type="match status" value="1"/>
</dbReference>
<dbReference type="Gene3D" id="3.30.70.1170">
    <property type="entry name" value="Sun protein, domain 3"/>
    <property type="match status" value="1"/>
</dbReference>
<dbReference type="AlphaFoldDB" id="A0A7W8CY63"/>
<accession>A0A7W8CY63</accession>
<dbReference type="InterPro" id="IPR018314">
    <property type="entry name" value="RsmB/NOL1/NOP2-like_CS"/>
</dbReference>
<dbReference type="InterPro" id="IPR031340">
    <property type="entry name" value="RsmF_methylt_CI"/>
</dbReference>
<feature type="binding site" evidence="7">
    <location>
        <position position="128"/>
    </location>
    <ligand>
        <name>S-adenosyl-L-methionine</name>
        <dbReference type="ChEBI" id="CHEBI:59789"/>
    </ligand>
</feature>
<dbReference type="CDD" id="cd21147">
    <property type="entry name" value="RsmF_methylt_CTD1"/>
    <property type="match status" value="1"/>
</dbReference>
<keyword evidence="3 7" id="KW-0489">Methyltransferase</keyword>
<keyword evidence="10" id="KW-1185">Reference proteome</keyword>
<dbReference type="Proteomes" id="UP000539953">
    <property type="component" value="Unassembled WGS sequence"/>
</dbReference>
<dbReference type="RefSeq" id="WP_183328854.1">
    <property type="nucleotide sequence ID" value="NZ_JACHHK010000006.1"/>
</dbReference>
<feature type="active site" description="Nucleophile" evidence="7">
    <location>
        <position position="225"/>
    </location>
</feature>
<dbReference type="Gene3D" id="2.30.130.60">
    <property type="match status" value="1"/>
</dbReference>
<dbReference type="InterPro" id="IPR031341">
    <property type="entry name" value="Methyltr_RsmF_N"/>
</dbReference>
<dbReference type="GO" id="GO:0003723">
    <property type="term" value="F:RNA binding"/>
    <property type="evidence" value="ECO:0007669"/>
    <property type="project" value="UniProtKB-UniRule"/>
</dbReference>